<dbReference type="SUPFAM" id="SSF53335">
    <property type="entry name" value="S-adenosyl-L-methionine-dependent methyltransferases"/>
    <property type="match status" value="1"/>
</dbReference>
<evidence type="ECO:0000256" key="2">
    <source>
        <dbReference type="ARBA" id="ARBA00022679"/>
    </source>
</evidence>
<keyword evidence="2 4" id="KW-0808">Transferase</keyword>
<dbReference type="CDD" id="cd02440">
    <property type="entry name" value="AdoMet_MTases"/>
    <property type="match status" value="1"/>
</dbReference>
<evidence type="ECO:0000259" key="3">
    <source>
        <dbReference type="Pfam" id="PF13649"/>
    </source>
</evidence>
<dbReference type="InterPro" id="IPR041698">
    <property type="entry name" value="Methyltransf_25"/>
</dbReference>
<dbReference type="Gene3D" id="3.40.50.150">
    <property type="entry name" value="Vaccinia Virus protein VP39"/>
    <property type="match status" value="1"/>
</dbReference>
<dbReference type="GO" id="GO:0032259">
    <property type="term" value="P:methylation"/>
    <property type="evidence" value="ECO:0007669"/>
    <property type="project" value="UniProtKB-KW"/>
</dbReference>
<evidence type="ECO:0000313" key="4">
    <source>
        <dbReference type="EMBL" id="ACU39117.1"/>
    </source>
</evidence>
<dbReference type="EMBL" id="CP001630">
    <property type="protein sequence ID" value="ACU39117.1"/>
    <property type="molecule type" value="Genomic_DNA"/>
</dbReference>
<dbReference type="Pfam" id="PF13649">
    <property type="entry name" value="Methyltransf_25"/>
    <property type="match status" value="1"/>
</dbReference>
<reference evidence="4 5" key="1">
    <citation type="journal article" date="2009" name="Stand. Genomic Sci.">
        <title>Complete genome sequence of Actinosynnema mirum type strain (101).</title>
        <authorList>
            <person name="Land M."/>
            <person name="Lapidus A."/>
            <person name="Mayilraj S."/>
            <person name="Chen F."/>
            <person name="Copeland A."/>
            <person name="Del Rio T.G."/>
            <person name="Nolan M."/>
            <person name="Lucas S."/>
            <person name="Tice H."/>
            <person name="Cheng J.F."/>
            <person name="Chertkov O."/>
            <person name="Bruce D."/>
            <person name="Goodwin L."/>
            <person name="Pitluck S."/>
            <person name="Rohde M."/>
            <person name="Goker M."/>
            <person name="Pati A."/>
            <person name="Ivanova N."/>
            <person name="Mavromatis K."/>
            <person name="Chen A."/>
            <person name="Palaniappan K."/>
            <person name="Hauser L."/>
            <person name="Chang Y.J."/>
            <person name="Jeffries C.C."/>
            <person name="Brettin T."/>
            <person name="Detter J.C."/>
            <person name="Han C."/>
            <person name="Chain P."/>
            <person name="Tindall B.J."/>
            <person name="Bristow J."/>
            <person name="Eisen J.A."/>
            <person name="Markowitz V."/>
            <person name="Hugenholtz P."/>
            <person name="Kyrpides N.C."/>
            <person name="Klenk H.P."/>
        </authorList>
    </citation>
    <scope>NUCLEOTIDE SEQUENCE [LARGE SCALE GENOMIC DNA]</scope>
    <source>
        <strain evidence="5">ATCC 29888 / DSM 43827 / JCM 3225 / NBRC 14064 / NCIMB 13271 / NRRL B-12336 / IMRU 3971 / 101</strain>
    </source>
</reference>
<dbReference type="HOGENOM" id="CLU_049344_7_1_11"/>
<sequence>MPIHESPHDAREIAESFGTDADRYDRTRPSYPSGVVEAVLAALSGGVGVGGGAGVGDAPGVLDVLDVLDVGCGTGIVARQFRDAGCRVLGVEPDARMAEFTRRGGIPVEVARFEEWETAGRRFDAAVCGQAWHWIAPDAGAARAADVLRPGGVLAIFWNAARVAGEVGERFDEVCRGLLPGDLGKGAGAFGGDYSPLGDRAVVGIKTTNAFEEPIRLRFPWERVYQRDEWLDLLPTTGLFTRMPRELLTRVLDEVGATIDSVGGELTVTYTCETVIARRSAE</sequence>
<accession>C6W945</accession>
<evidence type="ECO:0000256" key="1">
    <source>
        <dbReference type="ARBA" id="ARBA00022603"/>
    </source>
</evidence>
<protein>
    <submittedName>
        <fullName evidence="4">Methyltransferase type 11</fullName>
    </submittedName>
</protein>
<dbReference type="KEGG" id="ami:Amir_5296"/>
<dbReference type="AlphaFoldDB" id="C6W945"/>
<proteinExistence type="predicted"/>
<evidence type="ECO:0000313" key="5">
    <source>
        <dbReference type="Proteomes" id="UP000002213"/>
    </source>
</evidence>
<dbReference type="GO" id="GO:0008168">
    <property type="term" value="F:methyltransferase activity"/>
    <property type="evidence" value="ECO:0007669"/>
    <property type="project" value="UniProtKB-KW"/>
</dbReference>
<dbReference type="OrthoDB" id="9797252at2"/>
<dbReference type="eggNOG" id="COG0500">
    <property type="taxonomic scope" value="Bacteria"/>
</dbReference>
<dbReference type="InterPro" id="IPR029063">
    <property type="entry name" value="SAM-dependent_MTases_sf"/>
</dbReference>
<keyword evidence="5" id="KW-1185">Reference proteome</keyword>
<dbReference type="RefSeq" id="WP_015804002.1">
    <property type="nucleotide sequence ID" value="NC_013093.1"/>
</dbReference>
<keyword evidence="1 4" id="KW-0489">Methyltransferase</keyword>
<gene>
    <name evidence="4" type="ordered locus">Amir_5296</name>
</gene>
<name>C6W945_ACTMD</name>
<dbReference type="PANTHER" id="PTHR44942">
    <property type="entry name" value="METHYLTRANSF_11 DOMAIN-CONTAINING PROTEIN"/>
    <property type="match status" value="1"/>
</dbReference>
<dbReference type="InterPro" id="IPR051052">
    <property type="entry name" value="Diverse_substrate_MTase"/>
</dbReference>
<dbReference type="PANTHER" id="PTHR44942:SF4">
    <property type="entry name" value="METHYLTRANSFERASE TYPE 11 DOMAIN-CONTAINING PROTEIN"/>
    <property type="match status" value="1"/>
</dbReference>
<feature type="domain" description="Methyltransferase" evidence="3">
    <location>
        <begin position="67"/>
        <end position="152"/>
    </location>
</feature>
<dbReference type="Proteomes" id="UP000002213">
    <property type="component" value="Chromosome"/>
</dbReference>
<organism evidence="4 5">
    <name type="scientific">Actinosynnema mirum (strain ATCC 29888 / DSM 43827 / JCM 3225 / NBRC 14064 / NCIMB 13271 / NRRL B-12336 / IMRU 3971 / 101)</name>
    <dbReference type="NCBI Taxonomy" id="446462"/>
    <lineage>
        <taxon>Bacteria</taxon>
        <taxon>Bacillati</taxon>
        <taxon>Actinomycetota</taxon>
        <taxon>Actinomycetes</taxon>
        <taxon>Pseudonocardiales</taxon>
        <taxon>Pseudonocardiaceae</taxon>
        <taxon>Actinosynnema</taxon>
    </lineage>
</organism>
<dbReference type="STRING" id="446462.Amir_5296"/>